<evidence type="ECO:0000256" key="2">
    <source>
        <dbReference type="SAM" id="Phobius"/>
    </source>
</evidence>
<name>A0A4Z0FNS4_9ACTN</name>
<feature type="transmembrane region" description="Helical" evidence="2">
    <location>
        <begin position="49"/>
        <end position="70"/>
    </location>
</feature>
<organism evidence="3 4">
    <name type="scientific">Streptomyces palmae</name>
    <dbReference type="NCBI Taxonomy" id="1701085"/>
    <lineage>
        <taxon>Bacteria</taxon>
        <taxon>Bacillati</taxon>
        <taxon>Actinomycetota</taxon>
        <taxon>Actinomycetes</taxon>
        <taxon>Kitasatosporales</taxon>
        <taxon>Streptomycetaceae</taxon>
        <taxon>Streptomyces</taxon>
    </lineage>
</organism>
<dbReference type="EMBL" id="SRID01000707">
    <property type="protein sequence ID" value="TGA83322.1"/>
    <property type="molecule type" value="Genomic_DNA"/>
</dbReference>
<sequence length="203" mass="19861">MSQLATPSGVAQVPHGVAQTGSLAAGTAGTAHAGTAIVAGAAVAKGASLLTVILAVVAAVAAVAIGGIAYQQKHQDGSGSDASSSSTQEPTDLAGAWQDSQGNAFKIVAAGPGSYVFRVVPPCSGTSSGETVQVTGSGGSYRGSAPVFDQNSADCGAVLTHTDFTITVAADGASASYEPAAPPDLQGECHNCGPQTWTRLSYP</sequence>
<keyword evidence="4" id="KW-1185">Reference proteome</keyword>
<keyword evidence="2" id="KW-0472">Membrane</keyword>
<dbReference type="AlphaFoldDB" id="A0A4Z0FNS4"/>
<keyword evidence="2" id="KW-0812">Transmembrane</keyword>
<keyword evidence="2" id="KW-1133">Transmembrane helix</keyword>
<gene>
    <name evidence="3" type="ORF">E4099_32225</name>
</gene>
<feature type="region of interest" description="Disordered" evidence="1">
    <location>
        <begin position="75"/>
        <end position="95"/>
    </location>
</feature>
<dbReference type="RefSeq" id="WP_135342617.1">
    <property type="nucleotide sequence ID" value="NZ_SRID01000707.1"/>
</dbReference>
<protein>
    <submittedName>
        <fullName evidence="3">Uncharacterized protein</fullName>
    </submittedName>
</protein>
<evidence type="ECO:0000313" key="3">
    <source>
        <dbReference type="EMBL" id="TGA83322.1"/>
    </source>
</evidence>
<dbReference type="Proteomes" id="UP000297948">
    <property type="component" value="Unassembled WGS sequence"/>
</dbReference>
<comment type="caution">
    <text evidence="3">The sequence shown here is derived from an EMBL/GenBank/DDBJ whole genome shotgun (WGS) entry which is preliminary data.</text>
</comment>
<proteinExistence type="predicted"/>
<evidence type="ECO:0000256" key="1">
    <source>
        <dbReference type="SAM" id="MobiDB-lite"/>
    </source>
</evidence>
<evidence type="ECO:0000313" key="4">
    <source>
        <dbReference type="Proteomes" id="UP000297948"/>
    </source>
</evidence>
<feature type="compositionally biased region" description="Low complexity" evidence="1">
    <location>
        <begin position="77"/>
        <end position="86"/>
    </location>
</feature>
<accession>A0A4Z0FNS4</accession>
<reference evidence="3 4" key="1">
    <citation type="submission" date="2019-03" db="EMBL/GenBank/DDBJ databases">
        <authorList>
            <person name="Gonzalez-Pimentel J.L."/>
        </authorList>
    </citation>
    <scope>NUCLEOTIDE SEQUENCE [LARGE SCALE GENOMIC DNA]</scope>
    <source>
        <strain evidence="3 4">JCM 31289</strain>
    </source>
</reference>